<organism evidence="1 2">
    <name type="scientific">Lipomyces orientalis</name>
    <dbReference type="NCBI Taxonomy" id="1233043"/>
    <lineage>
        <taxon>Eukaryota</taxon>
        <taxon>Fungi</taxon>
        <taxon>Dikarya</taxon>
        <taxon>Ascomycota</taxon>
        <taxon>Saccharomycotina</taxon>
        <taxon>Lipomycetes</taxon>
        <taxon>Lipomycetales</taxon>
        <taxon>Lipomycetaceae</taxon>
        <taxon>Lipomyces</taxon>
    </lineage>
</organism>
<comment type="caution">
    <text evidence="1">The sequence shown here is derived from an EMBL/GenBank/DDBJ whole genome shotgun (WGS) entry which is preliminary data.</text>
</comment>
<sequence length="323" mass="36032">MDVRNQLVDMGFPVSRIEAAIRNVSDPTLENAIEWLEQHPIESAVDETGAPDYVESGDATGEGAAVEEEVEKGELSEEAGSLVCQDCGKRFRTPAMAEFHATKTQHTNFAESTEKIPELTPEQKKAKLEELRQRASERKAEAAKKDQLEARNNEILRRKADKDSSAQIEKQKRVQAMKEAEDRKRLAKEEVLAKQRIRDLIAADKKARQEKIEREKAARAGVQLPVAEEPKPEVTSSAPKPKKEYTESRLQIRIDGQPPVVKTFSLDATLFEVAHSVQEQSGIPPTIAAFVTTFPTKRFGPEDMGMTVKEVGFINTAVMLKRA</sequence>
<name>A0ACC3TYY6_9ASCO</name>
<dbReference type="EMBL" id="MU970035">
    <property type="protein sequence ID" value="KAK9326238.1"/>
    <property type="molecule type" value="Genomic_DNA"/>
</dbReference>
<reference evidence="2" key="1">
    <citation type="journal article" date="2024" name="Front. Bioeng. Biotechnol.">
        <title>Genome-scale model development and genomic sequencing of the oleaginous clade Lipomyces.</title>
        <authorList>
            <person name="Czajka J.J."/>
            <person name="Han Y."/>
            <person name="Kim J."/>
            <person name="Mondo S.J."/>
            <person name="Hofstad B.A."/>
            <person name="Robles A."/>
            <person name="Haridas S."/>
            <person name="Riley R."/>
            <person name="LaButti K."/>
            <person name="Pangilinan J."/>
            <person name="Andreopoulos W."/>
            <person name="Lipzen A."/>
            <person name="Yan J."/>
            <person name="Wang M."/>
            <person name="Ng V."/>
            <person name="Grigoriev I.V."/>
            <person name="Spatafora J.W."/>
            <person name="Magnuson J.K."/>
            <person name="Baker S.E."/>
            <person name="Pomraning K.R."/>
        </authorList>
    </citation>
    <scope>NUCLEOTIDE SEQUENCE [LARGE SCALE GENOMIC DNA]</scope>
    <source>
        <strain evidence="2">CBS 10300</strain>
    </source>
</reference>
<keyword evidence="2" id="KW-1185">Reference proteome</keyword>
<evidence type="ECO:0000313" key="2">
    <source>
        <dbReference type="Proteomes" id="UP001489719"/>
    </source>
</evidence>
<accession>A0ACC3TYY6</accession>
<dbReference type="Proteomes" id="UP001489719">
    <property type="component" value="Unassembled WGS sequence"/>
</dbReference>
<protein>
    <submittedName>
        <fullName evidence="1">Uncharacterized protein</fullName>
    </submittedName>
</protein>
<evidence type="ECO:0000313" key="1">
    <source>
        <dbReference type="EMBL" id="KAK9326238.1"/>
    </source>
</evidence>
<proteinExistence type="predicted"/>
<gene>
    <name evidence="1" type="ORF">V1517DRAFT_312195</name>
</gene>